<dbReference type="KEGG" id="tdl:TDEL_0A01680"/>
<reference evidence="4 5" key="1">
    <citation type="journal article" date="2011" name="Proc. Natl. Acad. Sci. U.S.A.">
        <title>Evolutionary erosion of yeast sex chromosomes by mating-type switching accidents.</title>
        <authorList>
            <person name="Gordon J.L."/>
            <person name="Armisen D."/>
            <person name="Proux-Wera E."/>
            <person name="Oheigeartaigh S.S."/>
            <person name="Byrne K.P."/>
            <person name="Wolfe K.H."/>
        </authorList>
    </citation>
    <scope>NUCLEOTIDE SEQUENCE [LARGE SCALE GENOMIC DNA]</scope>
    <source>
        <strain evidence="5">ATCC 10662 / CBS 1146 / NBRC 0425 / NCYC 2629 / NRRL Y-866</strain>
    </source>
</reference>
<proteinExistence type="predicted"/>
<dbReference type="PANTHER" id="PTHR28067">
    <property type="entry name" value="DNA REPLICATION REGULATOR SLD3"/>
    <property type="match status" value="1"/>
</dbReference>
<dbReference type="GO" id="GO:0006270">
    <property type="term" value="P:DNA replication initiation"/>
    <property type="evidence" value="ECO:0007669"/>
    <property type="project" value="EnsemblFungi"/>
</dbReference>
<dbReference type="InterPro" id="IPR013948">
    <property type="entry name" value="DNA_replication_reg_Sld3_C"/>
</dbReference>
<evidence type="ECO:0008006" key="6">
    <source>
        <dbReference type="Google" id="ProtNLM"/>
    </source>
</evidence>
<evidence type="ECO:0000313" key="4">
    <source>
        <dbReference type="EMBL" id="CCE89500.1"/>
    </source>
</evidence>
<keyword evidence="5" id="KW-1185">Reference proteome</keyword>
<evidence type="ECO:0000259" key="2">
    <source>
        <dbReference type="Pfam" id="PF08639"/>
    </source>
</evidence>
<dbReference type="GeneID" id="11502964"/>
<dbReference type="Pfam" id="PF08639">
    <property type="entry name" value="Sld3_STD"/>
    <property type="match status" value="2"/>
</dbReference>
<feature type="domain" description="DNA replication regulator Sld3 C-terminal" evidence="2">
    <location>
        <begin position="245"/>
        <end position="604"/>
    </location>
</feature>
<dbReference type="GO" id="GO:0000775">
    <property type="term" value="C:chromosome, centromeric region"/>
    <property type="evidence" value="ECO:0007669"/>
    <property type="project" value="EnsemblFungi"/>
</dbReference>
<feature type="domain" description="Sld3 N-terminal" evidence="3">
    <location>
        <begin position="6"/>
        <end position="116"/>
    </location>
</feature>
<dbReference type="GO" id="GO:0000785">
    <property type="term" value="C:chromatin"/>
    <property type="evidence" value="ECO:0007669"/>
    <property type="project" value="EnsemblFungi"/>
</dbReference>
<dbReference type="InterPro" id="IPR042511">
    <property type="entry name" value="Sld3"/>
</dbReference>
<dbReference type="eggNOG" id="ENOG502RE09">
    <property type="taxonomic scope" value="Eukaryota"/>
</dbReference>
<dbReference type="InterPro" id="IPR041393">
    <property type="entry name" value="Sld3_N"/>
</dbReference>
<dbReference type="RefSeq" id="XP_003678711.1">
    <property type="nucleotide sequence ID" value="XM_003678663.1"/>
</dbReference>
<feature type="compositionally biased region" description="Low complexity" evidence="1">
    <location>
        <begin position="524"/>
        <end position="542"/>
    </location>
</feature>
<dbReference type="GO" id="GO:0031261">
    <property type="term" value="C:DNA replication preinitiation complex"/>
    <property type="evidence" value="ECO:0007669"/>
    <property type="project" value="EnsemblFungi"/>
</dbReference>
<dbReference type="Proteomes" id="UP000005627">
    <property type="component" value="Chromosome 1"/>
</dbReference>
<protein>
    <recommendedName>
        <fullName evidence="6">DNA replication regulator Sld3 C-terminal domain-containing protein</fullName>
    </recommendedName>
</protein>
<dbReference type="EMBL" id="HE616742">
    <property type="protein sequence ID" value="CCE89500.1"/>
    <property type="molecule type" value="Genomic_DNA"/>
</dbReference>
<evidence type="ECO:0000256" key="1">
    <source>
        <dbReference type="SAM" id="MobiDB-lite"/>
    </source>
</evidence>
<dbReference type="STRING" id="1076872.G8ZLK6"/>
<gene>
    <name evidence="4" type="primary">TDEL0A01680</name>
    <name evidence="4" type="ORF">TDEL_0A01680</name>
</gene>
<dbReference type="OrthoDB" id="5395343at2759"/>
<dbReference type="GO" id="GO:0000727">
    <property type="term" value="P:double-strand break repair via break-induced replication"/>
    <property type="evidence" value="ECO:0007669"/>
    <property type="project" value="EnsemblFungi"/>
</dbReference>
<organism evidence="4 5">
    <name type="scientific">Torulaspora delbrueckii</name>
    <name type="common">Yeast</name>
    <name type="synonym">Candida colliculosa</name>
    <dbReference type="NCBI Taxonomy" id="4950"/>
    <lineage>
        <taxon>Eukaryota</taxon>
        <taxon>Fungi</taxon>
        <taxon>Dikarya</taxon>
        <taxon>Ascomycota</taxon>
        <taxon>Saccharomycotina</taxon>
        <taxon>Saccharomycetes</taxon>
        <taxon>Saccharomycetales</taxon>
        <taxon>Saccharomycetaceae</taxon>
        <taxon>Torulaspora</taxon>
    </lineage>
</organism>
<sequence length="649" mass="73818">MDSWELVASVRQLPETFDVDLSHPKLLPSSQLPLKIQDHIDNSESSVKHVVKDQTEMVLLLERYGKSYCICWPVVGCCLTDFSLQDVHHQVTGKPAELDKDWNKLQFKELLNQWRETHADRLSDAPIRLNMRLPESLSSQARNTQIDMTPESYLETKYFESLFFIHLPLAYFVKSNLERFKSMCRGTSAKDPKKAYKKCLFSKLLANKEFDQRHENNKLLKAPIENDIATERRGIAFSKYLIADEDTLLQDFATILRIREIKLQIILLLENIYIDGLDSNFKDFETKYRSRLKARSLNVTRLVSRRTKKNRSKRLGDNDDEPKFDCCEQLDLYLDKLCILDVLLASEPFKVNNNANVIHEHKQSILNRSKEASSLGFANLVLVPYFTRKAPNAISFIVHKLRGPRLKTKKPTRRKNTVSEHIDNFVENYTSVVNLGSRNSSIVSPTPSSPDGSNTPASLHHMISPTPECINSRTYSNLDSFFEGGPPTKRVPSFISRTSSDLTMNHLEKRQLSVTEFTSQKSVSAGRSHSASAKRASSSFTSPQQSFCRVGKRKIPGKLSRSMSNVVTDQESDSVQVMSTPLKRIEKVSSTRVTLQNIVESPVNTLDASNTQAKEVETSPDPTQNLLREVVAPTKPTSRKIVRRRLFAP</sequence>
<feature type="region of interest" description="Disordered" evidence="1">
    <location>
        <begin position="517"/>
        <end position="547"/>
    </location>
</feature>
<dbReference type="PANTHER" id="PTHR28067:SF1">
    <property type="entry name" value="DNA REPLICATION REGULATOR SLD3"/>
    <property type="match status" value="1"/>
</dbReference>
<accession>G8ZLK6</accession>
<dbReference type="AlphaFoldDB" id="G8ZLK6"/>
<feature type="domain" description="DNA replication regulator Sld3 C-terminal" evidence="2">
    <location>
        <begin position="152"/>
        <end position="216"/>
    </location>
</feature>
<evidence type="ECO:0000259" key="3">
    <source>
        <dbReference type="Pfam" id="PF18523"/>
    </source>
</evidence>
<dbReference type="InParanoid" id="G8ZLK6"/>
<dbReference type="Pfam" id="PF18523">
    <property type="entry name" value="Sld3_N"/>
    <property type="match status" value="1"/>
</dbReference>
<name>G8ZLK6_TORDE</name>
<dbReference type="HOGENOM" id="CLU_409479_0_0_1"/>
<dbReference type="Gene3D" id="1.20.58.2130">
    <property type="match status" value="2"/>
</dbReference>
<dbReference type="FunCoup" id="G8ZLK6">
    <property type="interactions" value="114"/>
</dbReference>
<dbReference type="GO" id="GO:0003682">
    <property type="term" value="F:chromatin binding"/>
    <property type="evidence" value="ECO:0007669"/>
    <property type="project" value="EnsemblFungi"/>
</dbReference>
<evidence type="ECO:0000313" key="5">
    <source>
        <dbReference type="Proteomes" id="UP000005627"/>
    </source>
</evidence>